<dbReference type="InterPro" id="IPR018053">
    <property type="entry name" value="Glyco_hydro_32_AS"/>
</dbReference>
<dbReference type="PROSITE" id="PS00609">
    <property type="entry name" value="GLYCOSYL_HYDROL_F32"/>
    <property type="match status" value="1"/>
</dbReference>
<name>A0A7S5SLX4_MAYDE</name>
<feature type="domain" description="Glycosyl hydrolase family 32 N-terminal" evidence="6">
    <location>
        <begin position="32"/>
        <end position="346"/>
    </location>
</feature>
<evidence type="ECO:0000256" key="4">
    <source>
        <dbReference type="RuleBase" id="RU362110"/>
    </source>
</evidence>
<dbReference type="Gene3D" id="2.115.10.20">
    <property type="entry name" value="Glycosyl hydrolase domain, family 43"/>
    <property type="match status" value="1"/>
</dbReference>
<evidence type="ECO:0000259" key="6">
    <source>
        <dbReference type="Pfam" id="PF00251"/>
    </source>
</evidence>
<sequence>MVHINILLIALIMVLNSFSSGLYDEPYRPQLHFSPPVGWMNDPNGLVYHDGIFHLFYQHDPKTTIQGQMHWGHAISTDMIYWTNLDIALTPPKGIAYFSGGAIIDYNNVTGFQMSANVKPLIAIFTAHNRATYEQEQWLAYSNDGPEYKHFELYENNPIIGKLNTDPSKPIDFRDPAITKWGDHFVLFLAQYNKSLIYNSLDLKNWELVGDFGEYDGSHSEVWECPSLFPLNVTINGVNVEKHVLIVGLTGSVLPTTQYFIGSFDGKKFTNENSPETTLWVDYGPDSYAGITYNQLPDGRRVFVSWMNKWEYAEQLNFNVWNGQMGLMRELKLKQVGDQTRLVSYPVREEEKLRTYVVRKENIKISTNRCVYKITPDGKTKHTVDMEITLDVTDLKKGDSIEFTFFDKNDNLTISLTENEFTLERNNTGRTNFSNFTRPLKAPRLIDSPELKLRIIIDRSSIEFFADDGLTVMSALFFSDEDIASKIAIQVYSSLADSIVHLKNFNAYQMKSIWN</sequence>
<dbReference type="PANTHER" id="PTHR42800">
    <property type="entry name" value="EXOINULINASE INUD (AFU_ORTHOLOGUE AFUA_5G00480)"/>
    <property type="match status" value="1"/>
</dbReference>
<evidence type="ECO:0000259" key="7">
    <source>
        <dbReference type="Pfam" id="PF08244"/>
    </source>
</evidence>
<dbReference type="CDD" id="cd18622">
    <property type="entry name" value="GH32_Inu-like"/>
    <property type="match status" value="1"/>
</dbReference>
<proteinExistence type="evidence at transcript level"/>
<organism evidence="8">
    <name type="scientific">Mayetiola destructor</name>
    <name type="common">Hessian fly</name>
    <dbReference type="NCBI Taxonomy" id="39758"/>
    <lineage>
        <taxon>Eukaryota</taxon>
        <taxon>Metazoa</taxon>
        <taxon>Ecdysozoa</taxon>
        <taxon>Arthropoda</taxon>
        <taxon>Hexapoda</taxon>
        <taxon>Insecta</taxon>
        <taxon>Pterygota</taxon>
        <taxon>Neoptera</taxon>
        <taxon>Endopterygota</taxon>
        <taxon>Diptera</taxon>
        <taxon>Nematocera</taxon>
        <taxon>Sciaroidea</taxon>
        <taxon>Cecidomyiidae</taxon>
        <taxon>Mayetiola</taxon>
    </lineage>
</organism>
<keyword evidence="2 4" id="KW-0378">Hydrolase</keyword>
<dbReference type="SUPFAM" id="SSF49899">
    <property type="entry name" value="Concanavalin A-like lectins/glucanases"/>
    <property type="match status" value="1"/>
</dbReference>
<dbReference type="AlphaFoldDB" id="A0A7S5SLX4"/>
<evidence type="ECO:0000256" key="5">
    <source>
        <dbReference type="SAM" id="SignalP"/>
    </source>
</evidence>
<comment type="similarity">
    <text evidence="1 4">Belongs to the glycosyl hydrolase 32 family.</text>
</comment>
<dbReference type="Pfam" id="PF08244">
    <property type="entry name" value="Glyco_hydro_32C"/>
    <property type="match status" value="1"/>
</dbReference>
<evidence type="ECO:0000256" key="3">
    <source>
        <dbReference type="ARBA" id="ARBA00023295"/>
    </source>
</evidence>
<dbReference type="GO" id="GO:0005987">
    <property type="term" value="P:sucrose catabolic process"/>
    <property type="evidence" value="ECO:0007669"/>
    <property type="project" value="TreeGrafter"/>
</dbReference>
<feature type="signal peptide" evidence="5">
    <location>
        <begin position="1"/>
        <end position="21"/>
    </location>
</feature>
<dbReference type="Gene3D" id="2.60.120.560">
    <property type="entry name" value="Exo-inulinase, domain 1"/>
    <property type="match status" value="1"/>
</dbReference>
<dbReference type="InterPro" id="IPR013148">
    <property type="entry name" value="Glyco_hydro_32_N"/>
</dbReference>
<dbReference type="InterPro" id="IPR013189">
    <property type="entry name" value="Glyco_hydro_32_C"/>
</dbReference>
<feature type="domain" description="Glycosyl hydrolase family 32 C-terminal" evidence="7">
    <location>
        <begin position="351"/>
        <end position="494"/>
    </location>
</feature>
<keyword evidence="3 4" id="KW-0326">Glycosidase</keyword>
<keyword evidence="5" id="KW-0732">Signal</keyword>
<dbReference type="InterPro" id="IPR013320">
    <property type="entry name" value="ConA-like_dom_sf"/>
</dbReference>
<reference evidence="8" key="1">
    <citation type="submission" date="2019-02" db="EMBL/GenBank/DDBJ databases">
        <title>A Single Event of Horizontal Gene Transfer Changed Fundamentally the Metabolic Physiology of a Parasitic Gall Midge.</title>
        <authorList>
            <person name="Cheng X."/>
            <person name="Garces-Carrera S."/>
            <person name="Whitworth J."/>
            <person name="Park Y."/>
            <person name="Chen M.-S."/>
        </authorList>
    </citation>
    <scope>NUCLEOTIDE SEQUENCE</scope>
</reference>
<dbReference type="EMBL" id="MK519620">
    <property type="protein sequence ID" value="QIX12409.1"/>
    <property type="molecule type" value="mRNA"/>
</dbReference>
<accession>A0A7S5SLX4</accession>
<dbReference type="InterPro" id="IPR023296">
    <property type="entry name" value="Glyco_hydro_beta-prop_sf"/>
</dbReference>
<dbReference type="SMART" id="SM00640">
    <property type="entry name" value="Glyco_32"/>
    <property type="match status" value="1"/>
</dbReference>
<dbReference type="GO" id="GO:0004575">
    <property type="term" value="F:sucrose alpha-glucosidase activity"/>
    <property type="evidence" value="ECO:0007669"/>
    <property type="project" value="TreeGrafter"/>
</dbReference>
<dbReference type="SUPFAM" id="SSF75005">
    <property type="entry name" value="Arabinanase/levansucrase/invertase"/>
    <property type="match status" value="1"/>
</dbReference>
<evidence type="ECO:0000256" key="2">
    <source>
        <dbReference type="ARBA" id="ARBA00022801"/>
    </source>
</evidence>
<protein>
    <submittedName>
        <fullName evidence="8">MDL6</fullName>
    </submittedName>
</protein>
<dbReference type="GO" id="GO:0005737">
    <property type="term" value="C:cytoplasm"/>
    <property type="evidence" value="ECO:0007669"/>
    <property type="project" value="TreeGrafter"/>
</dbReference>
<dbReference type="InterPro" id="IPR001362">
    <property type="entry name" value="Glyco_hydro_32"/>
</dbReference>
<dbReference type="PANTHER" id="PTHR42800:SF1">
    <property type="entry name" value="EXOINULINASE INUD (AFU_ORTHOLOGUE AFUA_5G00480)"/>
    <property type="match status" value="1"/>
</dbReference>
<evidence type="ECO:0000256" key="1">
    <source>
        <dbReference type="ARBA" id="ARBA00009902"/>
    </source>
</evidence>
<evidence type="ECO:0000313" key="8">
    <source>
        <dbReference type="EMBL" id="QIX12409.1"/>
    </source>
</evidence>
<feature type="chain" id="PRO_5030573413" evidence="5">
    <location>
        <begin position="22"/>
        <end position="515"/>
    </location>
</feature>
<dbReference type="Pfam" id="PF00251">
    <property type="entry name" value="Glyco_hydro_32N"/>
    <property type="match status" value="1"/>
</dbReference>